<sequence>MTPGCGTEAERAFSATTTGYFRGLARVRLSCLRFNDTPVNIYHRQEDVKKVEILRKTFELEGCRRTDEDNFIVALASADLPPLLPIESLLCLNGLHRVRAAEAFLDANDKWWTVKLYAEGLPESIATQFIEQSINEQDYKDGEKWYKIMLYRRNKDEEAENRWRARLTLGKQKDLKQLLKDKLFAAEFDKLLDMPGQWPPIKLGNLHCFLGLKCNEELLNGLKHISAVWERILSRGPKSAVDMVTVSKLELLAPGFSQSDAHRVEELMTSGEIFASITDPGMRREILTNLCSLPCLVPSLRVFFKNLPWLEPCCSILKTLLGGEKKQSIRKGLFAHYFPPPVNYIELAEGLGHLRSSASGAQDQLYALGQLWAFAMRHYPAMTSTLPRKEQGREKPTPKHPNLVLWHRLGDLAVRLGFRTTKTLELQEEDPFRK</sequence>
<comment type="caution">
    <text evidence="1">The sequence shown here is derived from an EMBL/GenBank/DDBJ whole genome shotgun (WGS) entry which is preliminary data.</text>
</comment>
<dbReference type="AlphaFoldDB" id="A0A9P4VIL6"/>
<organism evidence="1 2">
    <name type="scientific">Patellaria atrata CBS 101060</name>
    <dbReference type="NCBI Taxonomy" id="1346257"/>
    <lineage>
        <taxon>Eukaryota</taxon>
        <taxon>Fungi</taxon>
        <taxon>Dikarya</taxon>
        <taxon>Ascomycota</taxon>
        <taxon>Pezizomycotina</taxon>
        <taxon>Dothideomycetes</taxon>
        <taxon>Dothideomycetes incertae sedis</taxon>
        <taxon>Patellariales</taxon>
        <taxon>Patellariaceae</taxon>
        <taxon>Patellaria</taxon>
    </lineage>
</organism>
<dbReference type="Proteomes" id="UP000799429">
    <property type="component" value="Unassembled WGS sequence"/>
</dbReference>
<name>A0A9P4VIL6_9PEZI</name>
<reference evidence="1" key="1">
    <citation type="journal article" date="2020" name="Stud. Mycol.">
        <title>101 Dothideomycetes genomes: a test case for predicting lifestyles and emergence of pathogens.</title>
        <authorList>
            <person name="Haridas S."/>
            <person name="Albert R."/>
            <person name="Binder M."/>
            <person name="Bloem J."/>
            <person name="Labutti K."/>
            <person name="Salamov A."/>
            <person name="Andreopoulos B."/>
            <person name="Baker S."/>
            <person name="Barry K."/>
            <person name="Bills G."/>
            <person name="Bluhm B."/>
            <person name="Cannon C."/>
            <person name="Castanera R."/>
            <person name="Culley D."/>
            <person name="Daum C."/>
            <person name="Ezra D."/>
            <person name="Gonzalez J."/>
            <person name="Henrissat B."/>
            <person name="Kuo A."/>
            <person name="Liang C."/>
            <person name="Lipzen A."/>
            <person name="Lutzoni F."/>
            <person name="Magnuson J."/>
            <person name="Mondo S."/>
            <person name="Nolan M."/>
            <person name="Ohm R."/>
            <person name="Pangilinan J."/>
            <person name="Park H.-J."/>
            <person name="Ramirez L."/>
            <person name="Alfaro M."/>
            <person name="Sun H."/>
            <person name="Tritt A."/>
            <person name="Yoshinaga Y."/>
            <person name="Zwiers L.-H."/>
            <person name="Turgeon B."/>
            <person name="Goodwin S."/>
            <person name="Spatafora J."/>
            <person name="Crous P."/>
            <person name="Grigoriev I."/>
        </authorList>
    </citation>
    <scope>NUCLEOTIDE SEQUENCE</scope>
    <source>
        <strain evidence="1">CBS 101060</strain>
    </source>
</reference>
<gene>
    <name evidence="1" type="ORF">M501DRAFT_1021008</name>
</gene>
<dbReference type="EMBL" id="MU006126">
    <property type="protein sequence ID" value="KAF2834191.1"/>
    <property type="molecule type" value="Genomic_DNA"/>
</dbReference>
<keyword evidence="2" id="KW-1185">Reference proteome</keyword>
<dbReference type="InterPro" id="IPR022198">
    <property type="entry name" value="DUF3723"/>
</dbReference>
<proteinExistence type="predicted"/>
<evidence type="ECO:0000313" key="1">
    <source>
        <dbReference type="EMBL" id="KAF2834191.1"/>
    </source>
</evidence>
<dbReference type="Pfam" id="PF12520">
    <property type="entry name" value="DUF3723"/>
    <property type="match status" value="1"/>
</dbReference>
<protein>
    <submittedName>
        <fullName evidence="1">Uncharacterized protein</fullName>
    </submittedName>
</protein>
<dbReference type="OrthoDB" id="4227485at2759"/>
<evidence type="ECO:0000313" key="2">
    <source>
        <dbReference type="Proteomes" id="UP000799429"/>
    </source>
</evidence>
<accession>A0A9P4VIL6</accession>